<protein>
    <submittedName>
        <fullName evidence="3">Zinc finger MYM-type protein 1</fullName>
    </submittedName>
</protein>
<evidence type="ECO:0000313" key="4">
    <source>
        <dbReference type="Proteomes" id="UP001174136"/>
    </source>
</evidence>
<evidence type="ECO:0000259" key="2">
    <source>
        <dbReference type="Pfam" id="PF14291"/>
    </source>
</evidence>
<keyword evidence="4" id="KW-1185">Reference proteome</keyword>
<comment type="caution">
    <text evidence="3">The sequence shown here is derived from an EMBL/GenBank/DDBJ whole genome shotgun (WGS) entry which is preliminary data.</text>
</comment>
<feature type="domain" description="DUF4371" evidence="2">
    <location>
        <begin position="147"/>
        <end position="323"/>
    </location>
</feature>
<dbReference type="EMBL" id="JAOPHQ010000006">
    <property type="protein sequence ID" value="KAK0156468.1"/>
    <property type="molecule type" value="Genomic_DNA"/>
</dbReference>
<dbReference type="Proteomes" id="UP001174136">
    <property type="component" value="Unassembled WGS sequence"/>
</dbReference>
<dbReference type="PANTHER" id="PTHR45749:SF23">
    <property type="entry name" value="ZINC FINGER MYM-TYPE PROTEIN 1-LIKE"/>
    <property type="match status" value="1"/>
</dbReference>
<dbReference type="AlphaFoldDB" id="A0AA47PDA1"/>
<dbReference type="InterPro" id="IPR025398">
    <property type="entry name" value="DUF4371"/>
</dbReference>
<accession>A0AA47PDA1</accession>
<dbReference type="SUPFAM" id="SSF53098">
    <property type="entry name" value="Ribonuclease H-like"/>
    <property type="match status" value="1"/>
</dbReference>
<dbReference type="PANTHER" id="PTHR45749">
    <property type="match status" value="1"/>
</dbReference>
<feature type="compositionally biased region" description="Polar residues" evidence="1">
    <location>
        <begin position="1"/>
        <end position="10"/>
    </location>
</feature>
<feature type="region of interest" description="Disordered" evidence="1">
    <location>
        <begin position="1"/>
        <end position="21"/>
    </location>
</feature>
<dbReference type="InterPro" id="IPR012337">
    <property type="entry name" value="RNaseH-like_sf"/>
</dbReference>
<sequence length="500" mass="55837">MAAQPQQTEGEQGASSGSAAAASAIIPEDPALWGSITESAREEMLCKGLAAFQHWAGKYPASRREEKSGNARSLTNDALTRHLHNGECVPQEWIIYSPSTGEIYCFACKVFSTHHGAFIVGFSDWKHPERITEHDMSAEGQYWKDVLKHVVAVIKFLSERGIPFRGDNEHLGSSHNGNYLGILELLAQFDPFLMDNFQKHGQKGHGSTSYLSSTICEEFIGLMGEKTKQAIATELQRANYFSVIVDSTPDMSHMDQLTFVFRFVSETGKVAERFIGFEPIHSHTGSSLADCVIKMVSDLGLDLSNCRGQAYDNASNMSGKYNGLQAQLKKNKPLIHYIPCAAHSLNLVGVNCVENCCREASQFFYLLQALYAFYSASTHRWNKVFTGNITLTLKSLSSTRWSCRGDSTRALRENYAEIRGALQMLASDNEERQDTRREAAALCNKLGKLETALTDVFWDTVLHRFKLTSNGLQQRDMDLMTAVCLLESWHLHYIAKRAIC</sequence>
<gene>
    <name evidence="3" type="primary">ZMYM1_4</name>
    <name evidence="3" type="ORF">N1851_000236</name>
</gene>
<dbReference type="Pfam" id="PF14291">
    <property type="entry name" value="DUF4371"/>
    <property type="match status" value="1"/>
</dbReference>
<proteinExistence type="predicted"/>
<evidence type="ECO:0000256" key="1">
    <source>
        <dbReference type="SAM" id="MobiDB-lite"/>
    </source>
</evidence>
<organism evidence="3 4">
    <name type="scientific">Merluccius polli</name>
    <name type="common">Benguela hake</name>
    <name type="synonym">Merluccius cadenati</name>
    <dbReference type="NCBI Taxonomy" id="89951"/>
    <lineage>
        <taxon>Eukaryota</taxon>
        <taxon>Metazoa</taxon>
        <taxon>Chordata</taxon>
        <taxon>Craniata</taxon>
        <taxon>Vertebrata</taxon>
        <taxon>Euteleostomi</taxon>
        <taxon>Actinopterygii</taxon>
        <taxon>Neopterygii</taxon>
        <taxon>Teleostei</taxon>
        <taxon>Neoteleostei</taxon>
        <taxon>Acanthomorphata</taxon>
        <taxon>Zeiogadaria</taxon>
        <taxon>Gadariae</taxon>
        <taxon>Gadiformes</taxon>
        <taxon>Gadoidei</taxon>
        <taxon>Merlucciidae</taxon>
        <taxon>Merluccius</taxon>
    </lineage>
</organism>
<reference evidence="3" key="1">
    <citation type="journal article" date="2023" name="Front. Mar. Sci.">
        <title>A new Merluccius polli reference genome to investigate the effects of global change in West African waters.</title>
        <authorList>
            <person name="Mateo J.L."/>
            <person name="Blanco-Fernandez C."/>
            <person name="Garcia-Vazquez E."/>
            <person name="Machado-Schiaffino G."/>
        </authorList>
    </citation>
    <scope>NUCLEOTIDE SEQUENCE</scope>
    <source>
        <strain evidence="3">C29</strain>
        <tissue evidence="3">Fin</tissue>
    </source>
</reference>
<evidence type="ECO:0000313" key="3">
    <source>
        <dbReference type="EMBL" id="KAK0156468.1"/>
    </source>
</evidence>
<name>A0AA47PDA1_MERPO</name>